<evidence type="ECO:0000313" key="2">
    <source>
        <dbReference type="Proteomes" id="UP000886595"/>
    </source>
</evidence>
<dbReference type="OrthoDB" id="1735543at2759"/>
<accession>A0A8X7VBK6</accession>
<dbReference type="Proteomes" id="UP000886595">
    <property type="component" value="Unassembled WGS sequence"/>
</dbReference>
<organism evidence="1 2">
    <name type="scientific">Brassica carinata</name>
    <name type="common">Ethiopian mustard</name>
    <name type="synonym">Abyssinian cabbage</name>
    <dbReference type="NCBI Taxonomy" id="52824"/>
    <lineage>
        <taxon>Eukaryota</taxon>
        <taxon>Viridiplantae</taxon>
        <taxon>Streptophyta</taxon>
        <taxon>Embryophyta</taxon>
        <taxon>Tracheophyta</taxon>
        <taxon>Spermatophyta</taxon>
        <taxon>Magnoliopsida</taxon>
        <taxon>eudicotyledons</taxon>
        <taxon>Gunneridae</taxon>
        <taxon>Pentapetalae</taxon>
        <taxon>rosids</taxon>
        <taxon>malvids</taxon>
        <taxon>Brassicales</taxon>
        <taxon>Brassicaceae</taxon>
        <taxon>Brassiceae</taxon>
        <taxon>Brassica</taxon>
    </lineage>
</organism>
<evidence type="ECO:0000313" key="1">
    <source>
        <dbReference type="EMBL" id="KAG2308313.1"/>
    </source>
</evidence>
<comment type="caution">
    <text evidence="1">The sequence shown here is derived from an EMBL/GenBank/DDBJ whole genome shotgun (WGS) entry which is preliminary data.</text>
</comment>
<gene>
    <name evidence="1" type="ORF">Bca52824_028061</name>
</gene>
<dbReference type="AlphaFoldDB" id="A0A8X7VBK6"/>
<protein>
    <submittedName>
        <fullName evidence="1">Uncharacterized protein</fullName>
    </submittedName>
</protein>
<reference evidence="1 2" key="1">
    <citation type="submission" date="2020-02" db="EMBL/GenBank/DDBJ databases">
        <authorList>
            <person name="Ma Q."/>
            <person name="Huang Y."/>
            <person name="Song X."/>
            <person name="Pei D."/>
        </authorList>
    </citation>
    <scope>NUCLEOTIDE SEQUENCE [LARGE SCALE GENOMIC DNA]</scope>
    <source>
        <strain evidence="1">Sxm20200214</strain>
        <tissue evidence="1">Leaf</tissue>
    </source>
</reference>
<proteinExistence type="predicted"/>
<keyword evidence="2" id="KW-1185">Reference proteome</keyword>
<dbReference type="EMBL" id="JAAMPC010000006">
    <property type="protein sequence ID" value="KAG2308313.1"/>
    <property type="molecule type" value="Genomic_DNA"/>
</dbReference>
<sequence length="146" mass="15854">MASHERPSATRGVRALLPQPLDLAGAIHFVELEHGELHLLVLVLDLLGLGVRLLLPLLGATAETEDEVESRLLLDVVVGEGASVLELLPGEDEPLLVRGMPSLSWILALTLSMVSEDSTSRVIVFPVRVFTKICIFCFAFVYPTAE</sequence>
<name>A0A8X7VBK6_BRACI</name>